<dbReference type="EMBL" id="BAAARW010000020">
    <property type="protein sequence ID" value="GAA2433138.1"/>
    <property type="molecule type" value="Genomic_DNA"/>
</dbReference>
<accession>A0ABP5WPY1</accession>
<keyword evidence="5" id="KW-1185">Reference proteome</keyword>
<protein>
    <recommendedName>
        <fullName evidence="3">Histidine kinase/HSP90-like ATPase domain-containing protein</fullName>
    </recommendedName>
</protein>
<feature type="compositionally biased region" description="Basic and acidic residues" evidence="2">
    <location>
        <begin position="115"/>
        <end position="125"/>
    </location>
</feature>
<feature type="domain" description="Histidine kinase/HSP90-like ATPase" evidence="3">
    <location>
        <begin position="47"/>
        <end position="160"/>
    </location>
</feature>
<dbReference type="RefSeq" id="WP_344592576.1">
    <property type="nucleotide sequence ID" value="NZ_BAAARW010000020.1"/>
</dbReference>
<dbReference type="PANTHER" id="PTHR35526">
    <property type="entry name" value="ANTI-SIGMA-F FACTOR RSBW-RELATED"/>
    <property type="match status" value="1"/>
</dbReference>
<proteinExistence type="predicted"/>
<dbReference type="Gene3D" id="3.30.565.10">
    <property type="entry name" value="Histidine kinase-like ATPase, C-terminal domain"/>
    <property type="match status" value="1"/>
</dbReference>
<evidence type="ECO:0000313" key="5">
    <source>
        <dbReference type="Proteomes" id="UP001501231"/>
    </source>
</evidence>
<dbReference type="CDD" id="cd16936">
    <property type="entry name" value="HATPase_RsbW-like"/>
    <property type="match status" value="1"/>
</dbReference>
<comment type="caution">
    <text evidence="4">The sequence shown here is derived from an EMBL/GenBank/DDBJ whole genome shotgun (WGS) entry which is preliminary data.</text>
</comment>
<feature type="compositionally biased region" description="Basic and acidic residues" evidence="2">
    <location>
        <begin position="200"/>
        <end position="211"/>
    </location>
</feature>
<name>A0ABP5WPY1_9ACTN</name>
<dbReference type="Pfam" id="PF13581">
    <property type="entry name" value="HATPase_c_2"/>
    <property type="match status" value="1"/>
</dbReference>
<keyword evidence="1" id="KW-0418">Kinase</keyword>
<dbReference type="InterPro" id="IPR003594">
    <property type="entry name" value="HATPase_dom"/>
</dbReference>
<dbReference type="InterPro" id="IPR050267">
    <property type="entry name" value="Anti-sigma-factor_SerPK"/>
</dbReference>
<evidence type="ECO:0000313" key="4">
    <source>
        <dbReference type="EMBL" id="GAA2433138.1"/>
    </source>
</evidence>
<keyword evidence="1" id="KW-0808">Transferase</keyword>
<evidence type="ECO:0000259" key="3">
    <source>
        <dbReference type="Pfam" id="PF13581"/>
    </source>
</evidence>
<evidence type="ECO:0000256" key="2">
    <source>
        <dbReference type="SAM" id="MobiDB-lite"/>
    </source>
</evidence>
<organism evidence="4 5">
    <name type="scientific">Actinomadura vinacea</name>
    <dbReference type="NCBI Taxonomy" id="115336"/>
    <lineage>
        <taxon>Bacteria</taxon>
        <taxon>Bacillati</taxon>
        <taxon>Actinomycetota</taxon>
        <taxon>Actinomycetes</taxon>
        <taxon>Streptosporangiales</taxon>
        <taxon>Thermomonosporaceae</taxon>
        <taxon>Actinomadura</taxon>
    </lineage>
</organism>
<reference evidence="5" key="1">
    <citation type="journal article" date="2019" name="Int. J. Syst. Evol. Microbiol.">
        <title>The Global Catalogue of Microorganisms (GCM) 10K type strain sequencing project: providing services to taxonomists for standard genome sequencing and annotation.</title>
        <authorList>
            <consortium name="The Broad Institute Genomics Platform"/>
            <consortium name="The Broad Institute Genome Sequencing Center for Infectious Disease"/>
            <person name="Wu L."/>
            <person name="Ma J."/>
        </authorList>
    </citation>
    <scope>NUCLEOTIDE SEQUENCE [LARGE SCALE GENOMIC DNA]</scope>
    <source>
        <strain evidence="5">JCM 3325</strain>
    </source>
</reference>
<feature type="region of interest" description="Disordered" evidence="2">
    <location>
        <begin position="115"/>
        <end position="137"/>
    </location>
</feature>
<gene>
    <name evidence="4" type="ORF">GCM10010191_54060</name>
</gene>
<sequence>MDALDAWTGSPAFVSGPFVEPSLELGTPADWSAGPSAEGLLGEIDIASTPAAVRLARSYVRELAGDFFGARTAALDDLELLASEAVTNAVLHAAPLRDGTVLVAALHADRRVRVEVTDGGPRPDRPGPTGDPLAPRGRGMRLIEALALEHGRQHNPDGTATFWFEMAVDDDRPGYGGLGPEHGPPPGAGGGPGARFADPAGERWFDGLEAP</sequence>
<dbReference type="InterPro" id="IPR036890">
    <property type="entry name" value="HATPase_C_sf"/>
</dbReference>
<dbReference type="PANTHER" id="PTHR35526:SF3">
    <property type="entry name" value="ANTI-SIGMA-F FACTOR RSBW"/>
    <property type="match status" value="1"/>
</dbReference>
<feature type="region of interest" description="Disordered" evidence="2">
    <location>
        <begin position="173"/>
        <end position="211"/>
    </location>
</feature>
<dbReference type="SUPFAM" id="SSF55874">
    <property type="entry name" value="ATPase domain of HSP90 chaperone/DNA topoisomerase II/histidine kinase"/>
    <property type="match status" value="1"/>
</dbReference>
<evidence type="ECO:0000256" key="1">
    <source>
        <dbReference type="ARBA" id="ARBA00022527"/>
    </source>
</evidence>
<dbReference type="Proteomes" id="UP001501231">
    <property type="component" value="Unassembled WGS sequence"/>
</dbReference>
<keyword evidence="1" id="KW-0723">Serine/threonine-protein kinase</keyword>